<feature type="compositionally biased region" description="Polar residues" evidence="1">
    <location>
        <begin position="56"/>
        <end position="70"/>
    </location>
</feature>
<dbReference type="AlphaFoldDB" id="A0A9P9BLG2"/>
<dbReference type="RefSeq" id="XP_046005024.1">
    <property type="nucleotide sequence ID" value="XM_046157537.1"/>
</dbReference>
<keyword evidence="3" id="KW-1185">Reference proteome</keyword>
<evidence type="ECO:0000313" key="2">
    <source>
        <dbReference type="EMBL" id="KAH7012759.1"/>
    </source>
</evidence>
<dbReference type="GeneID" id="70187083"/>
<feature type="region of interest" description="Disordered" evidence="1">
    <location>
        <begin position="153"/>
        <end position="177"/>
    </location>
</feature>
<comment type="caution">
    <text evidence="2">The sequence shown here is derived from an EMBL/GenBank/DDBJ whole genome shotgun (WGS) entry which is preliminary data.</text>
</comment>
<accession>A0A9P9BLG2</accession>
<feature type="compositionally biased region" description="Basic residues" evidence="1">
    <location>
        <begin position="387"/>
        <end position="401"/>
    </location>
</feature>
<protein>
    <submittedName>
        <fullName evidence="2">Uncharacterized protein</fullName>
    </submittedName>
</protein>
<feature type="region of interest" description="Disordered" evidence="1">
    <location>
        <begin position="194"/>
        <end position="213"/>
    </location>
</feature>
<dbReference type="EMBL" id="JAGTJQ010000014">
    <property type="protein sequence ID" value="KAH7012759.1"/>
    <property type="molecule type" value="Genomic_DNA"/>
</dbReference>
<gene>
    <name evidence="2" type="ORF">B0I36DRAFT_356118</name>
</gene>
<proteinExistence type="predicted"/>
<name>A0A9P9BLG2_9PEZI</name>
<evidence type="ECO:0000313" key="3">
    <source>
        <dbReference type="Proteomes" id="UP000756346"/>
    </source>
</evidence>
<feature type="compositionally biased region" description="Polar residues" evidence="1">
    <location>
        <begin position="155"/>
        <end position="176"/>
    </location>
</feature>
<feature type="region of interest" description="Disordered" evidence="1">
    <location>
        <begin position="371"/>
        <end position="401"/>
    </location>
</feature>
<organism evidence="2 3">
    <name type="scientific">Microdochium trichocladiopsis</name>
    <dbReference type="NCBI Taxonomy" id="1682393"/>
    <lineage>
        <taxon>Eukaryota</taxon>
        <taxon>Fungi</taxon>
        <taxon>Dikarya</taxon>
        <taxon>Ascomycota</taxon>
        <taxon>Pezizomycotina</taxon>
        <taxon>Sordariomycetes</taxon>
        <taxon>Xylariomycetidae</taxon>
        <taxon>Xylariales</taxon>
        <taxon>Microdochiaceae</taxon>
        <taxon>Microdochium</taxon>
    </lineage>
</organism>
<sequence length="401" mass="44878">MTTDTPPSKRARMRRGHTVPEARSLNSTMLRHSGTSLFTLPICWTPLHSQLLGVSFSQQPDQRTPMPANTSSPRRSRRIPPTVLKLQCDLNALLTVEEVRSLPLTKTRALKNILSTLFPSHLSRLKTSADLGLRFGSRCYAKAVKAQAIWKHPESGSSSFDSAATCSGRSASSPTQDHPVLAYISRSHLDHVRRDRSRIPRMPDGSDNGPVQRLHDLRSKNLRPSNMDEDPYFVAAIIALAQQAVYTVDAQSRRTLFIPRDVEVRVITVSEEEECFIVYSTVVPAARIKMFDQPNTAPESPADIHIKHTRVPVWPVLGLKERLGHVLGREVVGDFNKNGMVTYKDELTPCPEKGSTKRRCEILPEALNVSFSEDPNAGSPDHNDNKAKRRRLPKRRVGLVR</sequence>
<evidence type="ECO:0000256" key="1">
    <source>
        <dbReference type="SAM" id="MobiDB-lite"/>
    </source>
</evidence>
<dbReference type="Proteomes" id="UP000756346">
    <property type="component" value="Unassembled WGS sequence"/>
</dbReference>
<dbReference type="OrthoDB" id="5236816at2759"/>
<feature type="region of interest" description="Disordered" evidence="1">
    <location>
        <begin position="56"/>
        <end position="77"/>
    </location>
</feature>
<reference evidence="2" key="1">
    <citation type="journal article" date="2021" name="Nat. Commun.">
        <title>Genetic determinants of endophytism in the Arabidopsis root mycobiome.</title>
        <authorList>
            <person name="Mesny F."/>
            <person name="Miyauchi S."/>
            <person name="Thiergart T."/>
            <person name="Pickel B."/>
            <person name="Atanasova L."/>
            <person name="Karlsson M."/>
            <person name="Huettel B."/>
            <person name="Barry K.W."/>
            <person name="Haridas S."/>
            <person name="Chen C."/>
            <person name="Bauer D."/>
            <person name="Andreopoulos W."/>
            <person name="Pangilinan J."/>
            <person name="LaButti K."/>
            <person name="Riley R."/>
            <person name="Lipzen A."/>
            <person name="Clum A."/>
            <person name="Drula E."/>
            <person name="Henrissat B."/>
            <person name="Kohler A."/>
            <person name="Grigoriev I.V."/>
            <person name="Martin F.M."/>
            <person name="Hacquard S."/>
        </authorList>
    </citation>
    <scope>NUCLEOTIDE SEQUENCE</scope>
    <source>
        <strain evidence="2">MPI-CAGE-CH-0230</strain>
    </source>
</reference>